<feature type="domain" description="Response regulatory" evidence="9">
    <location>
        <begin position="796"/>
        <end position="925"/>
    </location>
</feature>
<dbReference type="PANTHER" id="PTHR43047">
    <property type="entry name" value="TWO-COMPONENT HISTIDINE PROTEIN KINASE"/>
    <property type="match status" value="1"/>
</dbReference>
<dbReference type="PROSITE" id="PS50109">
    <property type="entry name" value="HIS_KIN"/>
    <property type="match status" value="1"/>
</dbReference>
<dbReference type="CDD" id="cd17546">
    <property type="entry name" value="REC_hyHK_CKI1_RcsC-like"/>
    <property type="match status" value="1"/>
</dbReference>
<dbReference type="Gene3D" id="3.40.50.2300">
    <property type="match status" value="2"/>
</dbReference>
<evidence type="ECO:0000256" key="1">
    <source>
        <dbReference type="ARBA" id="ARBA00000085"/>
    </source>
</evidence>
<evidence type="ECO:0000256" key="2">
    <source>
        <dbReference type="ARBA" id="ARBA00012438"/>
    </source>
</evidence>
<comment type="catalytic activity">
    <reaction evidence="1">
        <text>ATP + protein L-histidine = ADP + protein N-phospho-L-histidine.</text>
        <dbReference type="EC" id="2.7.13.3"/>
    </reaction>
</comment>
<dbReference type="Pfam" id="PF02518">
    <property type="entry name" value="HATPase_c"/>
    <property type="match status" value="2"/>
</dbReference>
<dbReference type="PROSITE" id="PS50110">
    <property type="entry name" value="RESPONSE_REGULATORY"/>
    <property type="match status" value="2"/>
</dbReference>
<dbReference type="InterPro" id="IPR036890">
    <property type="entry name" value="HATPase_C_sf"/>
</dbReference>
<evidence type="ECO:0000256" key="3">
    <source>
        <dbReference type="ARBA" id="ARBA00022679"/>
    </source>
</evidence>
<feature type="modified residue" description="4-aspartylphosphate" evidence="5">
    <location>
        <position position="667"/>
    </location>
</feature>
<organism evidence="10 11">
    <name type="scientific">Tribonema minus</name>
    <dbReference type="NCBI Taxonomy" id="303371"/>
    <lineage>
        <taxon>Eukaryota</taxon>
        <taxon>Sar</taxon>
        <taxon>Stramenopiles</taxon>
        <taxon>Ochrophyta</taxon>
        <taxon>PX clade</taxon>
        <taxon>Xanthophyceae</taxon>
        <taxon>Tribonematales</taxon>
        <taxon>Tribonemataceae</taxon>
        <taxon>Tribonema</taxon>
    </lineage>
</organism>
<gene>
    <name evidence="10" type="ORF">JKP88DRAFT_272293</name>
</gene>
<dbReference type="InterPro" id="IPR003594">
    <property type="entry name" value="HATPase_dom"/>
</dbReference>
<feature type="transmembrane region" description="Helical" evidence="7">
    <location>
        <begin position="21"/>
        <end position="42"/>
    </location>
</feature>
<evidence type="ECO:0000259" key="8">
    <source>
        <dbReference type="PROSITE" id="PS50109"/>
    </source>
</evidence>
<feature type="modified residue" description="4-aspartylphosphate" evidence="5">
    <location>
        <position position="845"/>
    </location>
</feature>
<feature type="domain" description="Response regulatory" evidence="9">
    <location>
        <begin position="618"/>
        <end position="762"/>
    </location>
</feature>
<proteinExistence type="predicted"/>
<dbReference type="CDD" id="cd00156">
    <property type="entry name" value="REC"/>
    <property type="match status" value="1"/>
</dbReference>
<dbReference type="PRINTS" id="PR00344">
    <property type="entry name" value="BCTRLSENSOR"/>
</dbReference>
<feature type="compositionally biased region" description="Gly residues" evidence="6">
    <location>
        <begin position="705"/>
        <end position="715"/>
    </location>
</feature>
<dbReference type="PANTHER" id="PTHR43047:SF72">
    <property type="entry name" value="OSMOSENSING HISTIDINE PROTEIN KINASE SLN1"/>
    <property type="match status" value="1"/>
</dbReference>
<sequence length="938" mass="100685">MAFHDPVIQEQFDAYMMAVRAMMFPLMAFATACIGTVLLAWATTSAESGEANGIAAGALGLVGGVIGLVLFAALPRKVAAMRHVLQPAMYAYLLIIAMWGAHVYLRNGNACSGAFYTVLITSLVLLHCLALMTVTIHAPLPLPLLLEALLFLVVLDAYVHIGDAEACEGGGGARGGNRPVAICCALLTTAIIMGMTCVRMDSNCSSFARLLSVQRVRDEAVRVQRLERLQLGSSSCGEFAGEEREHLLRVRAAARVGSPSAQASIVQGAAALFTLLRGAPVRNEAERQKMDYVAQTLHDVRDEAERQKMDYVAQTLHDVGTPLATFALAVENLKSSAPMNQEHLEALRTCDCAIELMTLTRRKAIDYAKHYSGELCCTVELTVRKTTTPGTTAAIDCAKHYSGRELRPRLGSTNVRELVETKCRRIMSGFNSASMVPIAYNVDAGIAKFIVTDGEFVWECLVNYLSNAVKFTNEGAIQCNVYKIRPDCVRFEVRDTGIGIPHARKAQLFKPFSQLQKFAGGTGLGLWSVKKKAQLFKPFSQFGGGTGLGLWSVKKKVTALRGEVGVHDNPGGGSNFFFDIPYKPDFVLETAMEAQAAEAAAAEAAAAAAAPGGDARHTILLVDNRPVTRDTAARLLERQGFVVNFASNGFEGLMKMQRQAYTIVLLDYHVVVMDALQVLQKFRDWECSPSAQRQRTPPPPHPGGAPSGGSGGGSGGRRRRRGSGAAAPPLPEVNAALNGGADAVWTDPVLPAARDLLAMLADEREAQPAAAAAAAAAAAPVAAAAAPSEARRSDGSVLLIEDELSILKFEKRMFELHGFEVDTATNGEEGLQKMKRRAYDAVFTDIVMPVMDGYETVRQFRRWEADAAADAQRGGGARRAKQVVYAVSANASEQDHMMAHAIGMDGFASKPVKVKELVELVRRRPPPHVSAAEAGGSS</sequence>
<evidence type="ECO:0000256" key="6">
    <source>
        <dbReference type="SAM" id="MobiDB-lite"/>
    </source>
</evidence>
<dbReference type="Proteomes" id="UP000664859">
    <property type="component" value="Unassembled WGS sequence"/>
</dbReference>
<feature type="domain" description="Histidine kinase" evidence="8">
    <location>
        <begin position="314"/>
        <end position="584"/>
    </location>
</feature>
<protein>
    <recommendedName>
        <fullName evidence="2">histidine kinase</fullName>
        <ecNumber evidence="2">2.7.13.3</ecNumber>
    </recommendedName>
</protein>
<keyword evidence="11" id="KW-1185">Reference proteome</keyword>
<dbReference type="InterPro" id="IPR011006">
    <property type="entry name" value="CheY-like_superfamily"/>
</dbReference>
<dbReference type="EMBL" id="JAFCMP010000001">
    <property type="protein sequence ID" value="KAG5192996.1"/>
    <property type="molecule type" value="Genomic_DNA"/>
</dbReference>
<feature type="transmembrane region" description="Helical" evidence="7">
    <location>
        <begin position="87"/>
        <end position="107"/>
    </location>
</feature>
<dbReference type="AlphaFoldDB" id="A0A835ZFU5"/>
<dbReference type="GO" id="GO:0000155">
    <property type="term" value="F:phosphorelay sensor kinase activity"/>
    <property type="evidence" value="ECO:0007669"/>
    <property type="project" value="TreeGrafter"/>
</dbReference>
<keyword evidence="3" id="KW-0808">Transferase</keyword>
<dbReference type="SMART" id="SM00448">
    <property type="entry name" value="REC"/>
    <property type="match status" value="2"/>
</dbReference>
<keyword evidence="7" id="KW-0472">Membrane</keyword>
<evidence type="ECO:0000259" key="9">
    <source>
        <dbReference type="PROSITE" id="PS50110"/>
    </source>
</evidence>
<keyword evidence="7" id="KW-1133">Transmembrane helix</keyword>
<evidence type="ECO:0000313" key="10">
    <source>
        <dbReference type="EMBL" id="KAG5192996.1"/>
    </source>
</evidence>
<evidence type="ECO:0000256" key="5">
    <source>
        <dbReference type="PROSITE-ProRule" id="PRU00169"/>
    </source>
</evidence>
<keyword evidence="7" id="KW-0812">Transmembrane</keyword>
<feature type="region of interest" description="Disordered" evidence="6">
    <location>
        <begin position="689"/>
        <end position="733"/>
    </location>
</feature>
<dbReference type="SUPFAM" id="SSF55874">
    <property type="entry name" value="ATPase domain of HSP90 chaperone/DNA topoisomerase II/histidine kinase"/>
    <property type="match status" value="1"/>
</dbReference>
<evidence type="ECO:0000256" key="7">
    <source>
        <dbReference type="SAM" id="Phobius"/>
    </source>
</evidence>
<keyword evidence="4" id="KW-0418">Kinase</keyword>
<dbReference type="GO" id="GO:0005886">
    <property type="term" value="C:plasma membrane"/>
    <property type="evidence" value="ECO:0007669"/>
    <property type="project" value="TreeGrafter"/>
</dbReference>
<dbReference type="Pfam" id="PF00072">
    <property type="entry name" value="Response_reg"/>
    <property type="match status" value="2"/>
</dbReference>
<dbReference type="Gene3D" id="3.30.565.10">
    <property type="entry name" value="Histidine kinase-like ATPase, C-terminal domain"/>
    <property type="match status" value="2"/>
</dbReference>
<dbReference type="InterPro" id="IPR004358">
    <property type="entry name" value="Sig_transdc_His_kin-like_C"/>
</dbReference>
<reference evidence="10" key="1">
    <citation type="submission" date="2021-02" db="EMBL/GenBank/DDBJ databases">
        <title>First Annotated Genome of the Yellow-green Alga Tribonema minus.</title>
        <authorList>
            <person name="Mahan K.M."/>
        </authorList>
    </citation>
    <scope>NUCLEOTIDE SEQUENCE</scope>
    <source>
        <strain evidence="10">UTEX B ZZ1240</strain>
    </source>
</reference>
<comment type="caution">
    <text evidence="10">The sequence shown here is derived from an EMBL/GenBank/DDBJ whole genome shotgun (WGS) entry which is preliminary data.</text>
</comment>
<dbReference type="OrthoDB" id="101467at2759"/>
<dbReference type="SUPFAM" id="SSF52172">
    <property type="entry name" value="CheY-like"/>
    <property type="match status" value="2"/>
</dbReference>
<keyword evidence="5" id="KW-0597">Phosphoprotein</keyword>
<evidence type="ECO:0000256" key="4">
    <source>
        <dbReference type="ARBA" id="ARBA00022777"/>
    </source>
</evidence>
<dbReference type="EC" id="2.7.13.3" evidence="2"/>
<dbReference type="SMART" id="SM00387">
    <property type="entry name" value="HATPase_c"/>
    <property type="match status" value="1"/>
</dbReference>
<dbReference type="InterPro" id="IPR005467">
    <property type="entry name" value="His_kinase_dom"/>
</dbReference>
<feature type="transmembrane region" description="Helical" evidence="7">
    <location>
        <begin position="54"/>
        <end position="75"/>
    </location>
</feature>
<accession>A0A835ZFU5</accession>
<feature type="transmembrane region" description="Helical" evidence="7">
    <location>
        <begin position="113"/>
        <end position="133"/>
    </location>
</feature>
<evidence type="ECO:0000313" key="11">
    <source>
        <dbReference type="Proteomes" id="UP000664859"/>
    </source>
</evidence>
<dbReference type="InterPro" id="IPR001789">
    <property type="entry name" value="Sig_transdc_resp-reg_receiver"/>
</dbReference>
<dbReference type="GO" id="GO:0009927">
    <property type="term" value="F:histidine phosphotransfer kinase activity"/>
    <property type="evidence" value="ECO:0007669"/>
    <property type="project" value="TreeGrafter"/>
</dbReference>
<name>A0A835ZFU5_9STRA</name>